<dbReference type="EMBL" id="JARIHO010000092">
    <property type="protein sequence ID" value="KAJ7306637.1"/>
    <property type="molecule type" value="Genomic_DNA"/>
</dbReference>
<gene>
    <name evidence="1" type="ORF">DFH08DRAFT_975896</name>
</gene>
<name>A0AAD6Z3G5_9AGAR</name>
<protein>
    <submittedName>
        <fullName evidence="1">Uncharacterized protein</fullName>
    </submittedName>
</protein>
<sequence length="225" mass="25157">MPQPPTKPSPLLALPPDLLQLVALGPSIPSATHALKIVYGMLIEDNWPGEELDWSALNAALGHMSTVVVKDSEDMQGKGKNRPQLAWAGARAFALGYVLERQYEAGHSSDAEHEHAHPAWRVGWPHDMECATAALWVLWFFEGKDTLRAKLEPLWWHIMDLLLPMVIAPFRYPSVLALPHHYTVPLLSAVHNSTVSDEHRRITVPMYHGAYPILRQIAADNRPVV</sequence>
<accession>A0AAD6Z3G5</accession>
<comment type="caution">
    <text evidence="1">The sequence shown here is derived from an EMBL/GenBank/DDBJ whole genome shotgun (WGS) entry which is preliminary data.</text>
</comment>
<evidence type="ECO:0000313" key="2">
    <source>
        <dbReference type="Proteomes" id="UP001218218"/>
    </source>
</evidence>
<evidence type="ECO:0000313" key="1">
    <source>
        <dbReference type="EMBL" id="KAJ7306637.1"/>
    </source>
</evidence>
<reference evidence="1" key="1">
    <citation type="submission" date="2023-03" db="EMBL/GenBank/DDBJ databases">
        <title>Massive genome expansion in bonnet fungi (Mycena s.s.) driven by repeated elements and novel gene families across ecological guilds.</title>
        <authorList>
            <consortium name="Lawrence Berkeley National Laboratory"/>
            <person name="Harder C.B."/>
            <person name="Miyauchi S."/>
            <person name="Viragh M."/>
            <person name="Kuo A."/>
            <person name="Thoen E."/>
            <person name="Andreopoulos B."/>
            <person name="Lu D."/>
            <person name="Skrede I."/>
            <person name="Drula E."/>
            <person name="Henrissat B."/>
            <person name="Morin E."/>
            <person name="Kohler A."/>
            <person name="Barry K."/>
            <person name="LaButti K."/>
            <person name="Morin E."/>
            <person name="Salamov A."/>
            <person name="Lipzen A."/>
            <person name="Mereny Z."/>
            <person name="Hegedus B."/>
            <person name="Baldrian P."/>
            <person name="Stursova M."/>
            <person name="Weitz H."/>
            <person name="Taylor A."/>
            <person name="Grigoriev I.V."/>
            <person name="Nagy L.G."/>
            <person name="Martin F."/>
            <person name="Kauserud H."/>
        </authorList>
    </citation>
    <scope>NUCLEOTIDE SEQUENCE</scope>
    <source>
        <strain evidence="1">CBHHK002</strain>
    </source>
</reference>
<proteinExistence type="predicted"/>
<keyword evidence="2" id="KW-1185">Reference proteome</keyword>
<organism evidence="1 2">
    <name type="scientific">Mycena albidolilacea</name>
    <dbReference type="NCBI Taxonomy" id="1033008"/>
    <lineage>
        <taxon>Eukaryota</taxon>
        <taxon>Fungi</taxon>
        <taxon>Dikarya</taxon>
        <taxon>Basidiomycota</taxon>
        <taxon>Agaricomycotina</taxon>
        <taxon>Agaricomycetes</taxon>
        <taxon>Agaricomycetidae</taxon>
        <taxon>Agaricales</taxon>
        <taxon>Marasmiineae</taxon>
        <taxon>Mycenaceae</taxon>
        <taxon>Mycena</taxon>
    </lineage>
</organism>
<dbReference type="AlphaFoldDB" id="A0AAD6Z3G5"/>
<dbReference type="Proteomes" id="UP001218218">
    <property type="component" value="Unassembled WGS sequence"/>
</dbReference>